<comment type="subunit">
    <text evidence="9">The complex comprises the extracytoplasmic solute receptor protein and the two transmembrane proteins.</text>
</comment>
<dbReference type="EMBL" id="CAOF01000026">
    <property type="protein sequence ID" value="CCO44713.1"/>
    <property type="molecule type" value="Genomic_DNA"/>
</dbReference>
<evidence type="ECO:0000256" key="5">
    <source>
        <dbReference type="ARBA" id="ARBA00022692"/>
    </source>
</evidence>
<comment type="subcellular location">
    <subcellularLocation>
        <location evidence="1 9">Cell inner membrane</location>
        <topology evidence="1 9">Multi-pass membrane protein</topology>
    </subcellularLocation>
</comment>
<keyword evidence="6 9" id="KW-1133">Transmembrane helix</keyword>
<evidence type="ECO:0000256" key="8">
    <source>
        <dbReference type="ARBA" id="ARBA00038436"/>
    </source>
</evidence>
<gene>
    <name evidence="11" type="ORF">VIBNISOn1_1210005</name>
</gene>
<evidence type="ECO:0000256" key="3">
    <source>
        <dbReference type="ARBA" id="ARBA00022475"/>
    </source>
</evidence>
<comment type="function">
    <text evidence="9">Part of the tripartite ATP-independent periplasmic (TRAP) transport system.</text>
</comment>
<dbReference type="RefSeq" id="WP_004399151.1">
    <property type="nucleotide sequence ID" value="NZ_LK391965.1"/>
</dbReference>
<dbReference type="AlphaFoldDB" id="A0AAV2VJA0"/>
<evidence type="ECO:0000256" key="4">
    <source>
        <dbReference type="ARBA" id="ARBA00022519"/>
    </source>
</evidence>
<feature type="transmembrane region" description="Helical" evidence="9">
    <location>
        <begin position="63"/>
        <end position="85"/>
    </location>
</feature>
<evidence type="ECO:0000256" key="1">
    <source>
        <dbReference type="ARBA" id="ARBA00004429"/>
    </source>
</evidence>
<keyword evidence="7 9" id="KW-0472">Membrane</keyword>
<protein>
    <recommendedName>
        <fullName evidence="9">TRAP transporter small permease protein</fullName>
    </recommendedName>
</protein>
<feature type="transmembrane region" description="Helical" evidence="9">
    <location>
        <begin position="21"/>
        <end position="43"/>
    </location>
</feature>
<dbReference type="InterPro" id="IPR055348">
    <property type="entry name" value="DctQ"/>
</dbReference>
<organism evidence="11 12">
    <name type="scientific">Vibrio nigripulchritudo SOn1</name>
    <dbReference type="NCBI Taxonomy" id="1238450"/>
    <lineage>
        <taxon>Bacteria</taxon>
        <taxon>Pseudomonadati</taxon>
        <taxon>Pseudomonadota</taxon>
        <taxon>Gammaproteobacteria</taxon>
        <taxon>Vibrionales</taxon>
        <taxon>Vibrionaceae</taxon>
        <taxon>Vibrio</taxon>
    </lineage>
</organism>
<evidence type="ECO:0000313" key="11">
    <source>
        <dbReference type="EMBL" id="CCO44713.1"/>
    </source>
</evidence>
<dbReference type="GO" id="GO:0022857">
    <property type="term" value="F:transmembrane transporter activity"/>
    <property type="evidence" value="ECO:0007669"/>
    <property type="project" value="UniProtKB-UniRule"/>
</dbReference>
<comment type="similarity">
    <text evidence="8 9">Belongs to the TRAP transporter small permease family.</text>
</comment>
<reference evidence="11 12" key="1">
    <citation type="journal article" date="2013" name="ISME J.">
        <title>Comparative genomics of pathogenic lineages of Vibrio nigripulchritudo identifies virulence-associated traits.</title>
        <authorList>
            <person name="Goudenege D."/>
            <person name="Labreuche Y."/>
            <person name="Krin E."/>
            <person name="Ansquer D."/>
            <person name="Mangenot S."/>
            <person name="Calteau A."/>
            <person name="Medigue C."/>
            <person name="Mazel D."/>
            <person name="Polz M.F."/>
            <person name="Le Roux F."/>
        </authorList>
    </citation>
    <scope>NUCLEOTIDE SEQUENCE [LARGE SCALE GENOMIC DNA]</scope>
    <source>
        <strain evidence="11 12">SOn1</strain>
    </source>
</reference>
<accession>A0AAV2VJA0</accession>
<keyword evidence="3" id="KW-1003">Cell membrane</keyword>
<evidence type="ECO:0000259" key="10">
    <source>
        <dbReference type="Pfam" id="PF04290"/>
    </source>
</evidence>
<dbReference type="PANTHER" id="PTHR35011">
    <property type="entry name" value="2,3-DIKETO-L-GULONATE TRAP TRANSPORTER SMALL PERMEASE PROTEIN YIAM"/>
    <property type="match status" value="1"/>
</dbReference>
<dbReference type="GO" id="GO:0005886">
    <property type="term" value="C:plasma membrane"/>
    <property type="evidence" value="ECO:0007669"/>
    <property type="project" value="UniProtKB-SubCell"/>
</dbReference>
<keyword evidence="2 9" id="KW-0813">Transport</keyword>
<evidence type="ECO:0000313" key="12">
    <source>
        <dbReference type="Proteomes" id="UP000018211"/>
    </source>
</evidence>
<keyword evidence="4 9" id="KW-0997">Cell inner membrane</keyword>
<comment type="caution">
    <text evidence="11">The sequence shown here is derived from an EMBL/GenBank/DDBJ whole genome shotgun (WGS) entry which is preliminary data.</text>
</comment>
<evidence type="ECO:0000256" key="9">
    <source>
        <dbReference type="RuleBase" id="RU369079"/>
    </source>
</evidence>
<proteinExistence type="inferred from homology"/>
<feature type="domain" description="Tripartite ATP-independent periplasmic transporters DctQ component" evidence="10">
    <location>
        <begin position="34"/>
        <end position="161"/>
    </location>
</feature>
<dbReference type="GO" id="GO:0015740">
    <property type="term" value="P:C4-dicarboxylate transport"/>
    <property type="evidence" value="ECO:0007669"/>
    <property type="project" value="TreeGrafter"/>
</dbReference>
<feature type="transmembrane region" description="Helical" evidence="9">
    <location>
        <begin position="97"/>
        <end position="118"/>
    </location>
</feature>
<feature type="transmembrane region" description="Helical" evidence="9">
    <location>
        <begin position="138"/>
        <end position="159"/>
    </location>
</feature>
<sequence length="177" mass="19953">MMKVLHGSLRLLEAVNNRMIWVGRQIAWVLVFAMVATILLQVFCRYVLSNALPWPEEVARALMIWMMALVAAGAYRTGGFVAIEMLHDFIPQRLAQFLKLTLLVISALVLFKLSTLGLEFFDRGFRTRAASFQLSRAWIYLAMPVCFITMLMVNVELILKNLLGVNVASSETEAARG</sequence>
<dbReference type="InterPro" id="IPR007387">
    <property type="entry name" value="TRAP_DctQ"/>
</dbReference>
<keyword evidence="5 9" id="KW-0812">Transmembrane</keyword>
<evidence type="ECO:0000256" key="7">
    <source>
        <dbReference type="ARBA" id="ARBA00023136"/>
    </source>
</evidence>
<dbReference type="Pfam" id="PF04290">
    <property type="entry name" value="DctQ"/>
    <property type="match status" value="1"/>
</dbReference>
<evidence type="ECO:0000256" key="6">
    <source>
        <dbReference type="ARBA" id="ARBA00022989"/>
    </source>
</evidence>
<name>A0AAV2VJA0_9VIBR</name>
<dbReference type="Proteomes" id="UP000018211">
    <property type="component" value="Unassembled WGS sequence"/>
</dbReference>
<evidence type="ECO:0000256" key="2">
    <source>
        <dbReference type="ARBA" id="ARBA00022448"/>
    </source>
</evidence>
<dbReference type="GeneID" id="97543027"/>
<dbReference type="PANTHER" id="PTHR35011:SF11">
    <property type="entry name" value="TRAP TRANSPORTER SMALL PERMEASE PROTEIN"/>
    <property type="match status" value="1"/>
</dbReference>